<dbReference type="EMBL" id="JBHLUD010000008">
    <property type="protein sequence ID" value="MFC0544995.1"/>
    <property type="molecule type" value="Genomic_DNA"/>
</dbReference>
<evidence type="ECO:0000313" key="2">
    <source>
        <dbReference type="EMBL" id="MFC0544995.1"/>
    </source>
</evidence>
<organism evidence="2 3">
    <name type="scientific">Kutzneria chonburiensis</name>
    <dbReference type="NCBI Taxonomy" id="1483604"/>
    <lineage>
        <taxon>Bacteria</taxon>
        <taxon>Bacillati</taxon>
        <taxon>Actinomycetota</taxon>
        <taxon>Actinomycetes</taxon>
        <taxon>Pseudonocardiales</taxon>
        <taxon>Pseudonocardiaceae</taxon>
        <taxon>Kutzneria</taxon>
    </lineage>
</organism>
<sequence length="110" mass="10998">MSGPKIDLATVQAAENVVNNAVSEMEGITKKILDQAGLSQAAMKAPAGQVTASTFDQLGGGGRALAEVLGQLKTDLGRLRETALSGSDQATQAAKQGSPGGLSTSVAQGM</sequence>
<evidence type="ECO:0000313" key="3">
    <source>
        <dbReference type="Proteomes" id="UP001589810"/>
    </source>
</evidence>
<name>A0ABV6MYU8_9PSEU</name>
<proteinExistence type="predicted"/>
<dbReference type="RefSeq" id="WP_273936278.1">
    <property type="nucleotide sequence ID" value="NZ_CP097263.1"/>
</dbReference>
<comment type="caution">
    <text evidence="2">The sequence shown here is derived from an EMBL/GenBank/DDBJ whole genome shotgun (WGS) entry which is preliminary data.</text>
</comment>
<feature type="region of interest" description="Disordered" evidence="1">
    <location>
        <begin position="84"/>
        <end position="110"/>
    </location>
</feature>
<dbReference type="Proteomes" id="UP001589810">
    <property type="component" value="Unassembled WGS sequence"/>
</dbReference>
<reference evidence="2 3" key="1">
    <citation type="submission" date="2024-09" db="EMBL/GenBank/DDBJ databases">
        <authorList>
            <person name="Sun Q."/>
            <person name="Mori K."/>
        </authorList>
    </citation>
    <scope>NUCLEOTIDE SEQUENCE [LARGE SCALE GENOMIC DNA]</scope>
    <source>
        <strain evidence="2 3">TBRC 1432</strain>
    </source>
</reference>
<protein>
    <submittedName>
        <fullName evidence="2">Uncharacterized protein</fullName>
    </submittedName>
</protein>
<evidence type="ECO:0000256" key="1">
    <source>
        <dbReference type="SAM" id="MobiDB-lite"/>
    </source>
</evidence>
<gene>
    <name evidence="2" type="ORF">ACFFH7_26050</name>
</gene>
<keyword evidence="3" id="KW-1185">Reference proteome</keyword>
<accession>A0ABV6MYU8</accession>